<dbReference type="Gene3D" id="3.40.50.300">
    <property type="entry name" value="P-loop containing nucleotide triphosphate hydrolases"/>
    <property type="match status" value="1"/>
</dbReference>
<dbReference type="Proteomes" id="UP000191124">
    <property type="component" value="Unassembled WGS sequence"/>
</dbReference>
<dbReference type="InterPro" id="IPR052934">
    <property type="entry name" value="Methyl-DNA_Rec/Restrict_Enz"/>
</dbReference>
<dbReference type="PANTHER" id="PTHR37291">
    <property type="entry name" value="5-METHYLCYTOSINE-SPECIFIC RESTRICTION ENZYME B"/>
    <property type="match status" value="1"/>
</dbReference>
<dbReference type="InterPro" id="IPR011704">
    <property type="entry name" value="ATPase_dyneun-rel_AAA"/>
</dbReference>
<dbReference type="GO" id="GO:0005524">
    <property type="term" value="F:ATP binding"/>
    <property type="evidence" value="ECO:0007669"/>
    <property type="project" value="InterPro"/>
</dbReference>
<evidence type="ECO:0000313" key="3">
    <source>
        <dbReference type="Proteomes" id="UP000191124"/>
    </source>
</evidence>
<proteinExistence type="predicted"/>
<accession>A0A1S9U6B4</accession>
<dbReference type="InterPro" id="IPR027417">
    <property type="entry name" value="P-loop_NTPase"/>
</dbReference>
<dbReference type="AlphaFoldDB" id="A0A1S9U6B4"/>
<name>A0A1S9U6B4_BACCE</name>
<dbReference type="PANTHER" id="PTHR37291:SF1">
    <property type="entry name" value="TYPE IV METHYL-DIRECTED RESTRICTION ENZYME ECOKMCRB SUBUNIT"/>
    <property type="match status" value="1"/>
</dbReference>
<dbReference type="GO" id="GO:0016887">
    <property type="term" value="F:ATP hydrolysis activity"/>
    <property type="evidence" value="ECO:0007669"/>
    <property type="project" value="InterPro"/>
</dbReference>
<evidence type="ECO:0000313" key="2">
    <source>
        <dbReference type="EMBL" id="OOR17796.1"/>
    </source>
</evidence>
<organism evidence="2 3">
    <name type="scientific">Bacillus cereus</name>
    <dbReference type="NCBI Taxonomy" id="1396"/>
    <lineage>
        <taxon>Bacteria</taxon>
        <taxon>Bacillati</taxon>
        <taxon>Bacillota</taxon>
        <taxon>Bacilli</taxon>
        <taxon>Bacillales</taxon>
        <taxon>Bacillaceae</taxon>
        <taxon>Bacillus</taxon>
        <taxon>Bacillus cereus group</taxon>
    </lineage>
</organism>
<dbReference type="Pfam" id="PF07728">
    <property type="entry name" value="AAA_5"/>
    <property type="match status" value="1"/>
</dbReference>
<evidence type="ECO:0000259" key="1">
    <source>
        <dbReference type="Pfam" id="PF07728"/>
    </source>
</evidence>
<dbReference type="SUPFAM" id="SSF52540">
    <property type="entry name" value="P-loop containing nucleoside triphosphate hydrolases"/>
    <property type="match status" value="1"/>
</dbReference>
<gene>
    <name evidence="2" type="ORF">BW892_27075</name>
</gene>
<feature type="domain" description="ATPase dynein-related AAA" evidence="1">
    <location>
        <begin position="242"/>
        <end position="319"/>
    </location>
</feature>
<comment type="caution">
    <text evidence="2">The sequence shown here is derived from an EMBL/GenBank/DDBJ whole genome shotgun (WGS) entry which is preliminary data.</text>
</comment>
<sequence>MEAYKYYIDNKQIQFCTFHQSYSYEDFVEGLRSDEDGNFVATNGIFLDICEAAKLSKEQVAKYNFDPTKIKFFKMSLGDSTAGTEVFEFCVDKKVLALGYGGNVDYSDCNDSAGINQLVNTKYDGDDNIDVVKRFMDYFKHRLKINDIVLVSDGNHKIRAVGRVTGEYEYKPDTEISYNHFRSVEWLYSGESLSVRQFLNEKTLSQLSQQTIYKFNKSNLNITYIQQLLRENDGTVNTDYGNFVLIMDEINRGNISRIFGELITLIEDDKRLGEQNEIVVKLPYSRKTFGVPANLYLIGTMNTADRSITLMDTALRRRFEFIEMLPDVSLLPEDLDGVNVRKLVQTINQRIEYLYDRDHTIGHAFFLSRELSEPELIDIMQKKVIPLLQEYFYDDWEKIELVLGGAASNDDNNYFIRKEVVKPADIFINMKNNHLEEQVKYSMISNPTKQALVNVYRGQNSQ</sequence>
<reference evidence="2 3" key="1">
    <citation type="submission" date="2017-01" db="EMBL/GenBank/DDBJ databases">
        <title>Bacillus cereus isolates.</title>
        <authorList>
            <person name="Beno S.M."/>
        </authorList>
    </citation>
    <scope>NUCLEOTIDE SEQUENCE [LARGE SCALE GENOMIC DNA]</scope>
    <source>
        <strain evidence="2 3">FSL M7-1219</strain>
    </source>
</reference>
<dbReference type="EMBL" id="MUAL01000126">
    <property type="protein sequence ID" value="OOR17796.1"/>
    <property type="molecule type" value="Genomic_DNA"/>
</dbReference>
<protein>
    <recommendedName>
        <fullName evidence="1">ATPase dynein-related AAA domain-containing protein</fullName>
    </recommendedName>
</protein>